<comment type="caution">
    <text evidence="3">The sequence shown here is derived from an EMBL/GenBank/DDBJ whole genome shotgun (WGS) entry which is preliminary data.</text>
</comment>
<dbReference type="Proteomes" id="UP000249590">
    <property type="component" value="Unassembled WGS sequence"/>
</dbReference>
<evidence type="ECO:0000259" key="2">
    <source>
        <dbReference type="Pfam" id="PF03372"/>
    </source>
</evidence>
<dbReference type="InterPro" id="IPR005135">
    <property type="entry name" value="Endo/exonuclease/phosphatase"/>
</dbReference>
<protein>
    <recommendedName>
        <fullName evidence="2">Endonuclease/exonuclease/phosphatase domain-containing protein</fullName>
    </recommendedName>
</protein>
<dbReference type="AlphaFoldDB" id="A0A8B2NEB0"/>
<sequence length="244" mass="26638">MMRLVTWNTRGFAAPEVVRSLHADVAILTETPERTVAAFAPNALWRGGPTASPRRKPTGVAVVGFGGWSVEPLPAVTDHPVFLPFRAVRGDEALQVVGCCVRKGHTGSVARTRTGIAAIDDLAPSLDRERCIWAGDFNMHGVGGGLARSRPFFAHIRALGLRSVWHAERREELGRESRRTFRNHYGEFTIDYVLTPPGVTWTSVDIGQFAAYEKHSDHVPITVTLSPSGADRSQPPAPVDRFPG</sequence>
<dbReference type="Pfam" id="PF03372">
    <property type="entry name" value="Exo_endo_phos"/>
    <property type="match status" value="1"/>
</dbReference>
<feature type="region of interest" description="Disordered" evidence="1">
    <location>
        <begin position="225"/>
        <end position="244"/>
    </location>
</feature>
<dbReference type="SUPFAM" id="SSF56219">
    <property type="entry name" value="DNase I-like"/>
    <property type="match status" value="1"/>
</dbReference>
<dbReference type="InterPro" id="IPR036691">
    <property type="entry name" value="Endo/exonu/phosph_ase_sf"/>
</dbReference>
<dbReference type="GO" id="GO:0003824">
    <property type="term" value="F:catalytic activity"/>
    <property type="evidence" value="ECO:0007669"/>
    <property type="project" value="InterPro"/>
</dbReference>
<proteinExistence type="predicted"/>
<gene>
    <name evidence="3" type="ORF">DLJ53_30965</name>
</gene>
<dbReference type="Gene3D" id="3.60.10.10">
    <property type="entry name" value="Endonuclease/exonuclease/phosphatase"/>
    <property type="match status" value="1"/>
</dbReference>
<organism evidence="3 4">
    <name type="scientific">Acuticoccus sediminis</name>
    <dbReference type="NCBI Taxonomy" id="2184697"/>
    <lineage>
        <taxon>Bacteria</taxon>
        <taxon>Pseudomonadati</taxon>
        <taxon>Pseudomonadota</taxon>
        <taxon>Alphaproteobacteria</taxon>
        <taxon>Hyphomicrobiales</taxon>
        <taxon>Amorphaceae</taxon>
        <taxon>Acuticoccus</taxon>
    </lineage>
</organism>
<dbReference type="EMBL" id="QHHQ01000010">
    <property type="protein sequence ID" value="RAH97089.1"/>
    <property type="molecule type" value="Genomic_DNA"/>
</dbReference>
<reference evidence="3 4" key="1">
    <citation type="submission" date="2018-05" db="EMBL/GenBank/DDBJ databases">
        <title>Acuticoccus sediminis sp. nov., isolated from deep-sea sediment of Indian Ocean.</title>
        <authorList>
            <person name="Liu X."/>
            <person name="Lai Q."/>
            <person name="Du Y."/>
            <person name="Sun F."/>
            <person name="Zhang X."/>
            <person name="Wang S."/>
            <person name="Shao Z."/>
        </authorList>
    </citation>
    <scope>NUCLEOTIDE SEQUENCE [LARGE SCALE GENOMIC DNA]</scope>
    <source>
        <strain evidence="3 4">PTG4-2</strain>
    </source>
</reference>
<accession>A0A8B2NEB0</accession>
<evidence type="ECO:0000256" key="1">
    <source>
        <dbReference type="SAM" id="MobiDB-lite"/>
    </source>
</evidence>
<evidence type="ECO:0000313" key="4">
    <source>
        <dbReference type="Proteomes" id="UP000249590"/>
    </source>
</evidence>
<name>A0A8B2NEB0_9HYPH</name>
<dbReference type="RefSeq" id="WP_111352196.1">
    <property type="nucleotide sequence ID" value="NZ_QHHQ01000010.1"/>
</dbReference>
<feature type="domain" description="Endonuclease/exonuclease/phosphatase" evidence="2">
    <location>
        <begin position="5"/>
        <end position="200"/>
    </location>
</feature>
<evidence type="ECO:0000313" key="3">
    <source>
        <dbReference type="EMBL" id="RAH97089.1"/>
    </source>
</evidence>
<keyword evidence="4" id="KW-1185">Reference proteome</keyword>
<dbReference type="OrthoDB" id="583592at2"/>